<proteinExistence type="predicted"/>
<dbReference type="Gene3D" id="1.10.10.10">
    <property type="entry name" value="Winged helix-like DNA-binding domain superfamily/Winged helix DNA-binding domain"/>
    <property type="match status" value="1"/>
</dbReference>
<reference evidence="2 3" key="1">
    <citation type="submission" date="2018-03" db="EMBL/GenBank/DDBJ databases">
        <title>Bacteriophage NCPPB3778 and a type I-E CRISPR drive the evolution of the US Biological Select Agent, Rathayibacter toxicus.</title>
        <authorList>
            <person name="Davis E.W.II."/>
            <person name="Tabima J.F."/>
            <person name="Weisberg A.J."/>
            <person name="Dantas Lopes L."/>
            <person name="Wiseman M.S."/>
            <person name="Wiseman M.S."/>
            <person name="Pupko T."/>
            <person name="Belcher M.S."/>
            <person name="Sechler A.J."/>
            <person name="Tancos M.A."/>
            <person name="Schroeder B.K."/>
            <person name="Murray T.D."/>
            <person name="Luster D.G."/>
            <person name="Schneider W.L."/>
            <person name="Rogers E."/>
            <person name="Andreote F.D."/>
            <person name="Grunwald N.J."/>
            <person name="Putnam M.L."/>
            <person name="Chang J.H."/>
        </authorList>
    </citation>
    <scope>NUCLEOTIDE SEQUENCE [LARGE SCALE GENOMIC DNA]</scope>
    <source>
        <strain evidence="2 3">DSM 15932</strain>
    </source>
</reference>
<dbReference type="EMBL" id="CP028137">
    <property type="protein sequence ID" value="AZZ53708.1"/>
    <property type="molecule type" value="Genomic_DNA"/>
</dbReference>
<dbReference type="PROSITE" id="PS50995">
    <property type="entry name" value="HTH_MARR_2"/>
    <property type="match status" value="1"/>
</dbReference>
<dbReference type="Pfam" id="PF01047">
    <property type="entry name" value="MarR"/>
    <property type="match status" value="1"/>
</dbReference>
<sequence length="146" mass="15742">MSDSAPDLGIRTRVRQVTERQRLFEQSLTRALAVDAVGLDAMTHLMSSGPLTPTELAGRLGVSTAATTLVLNRLEAAGHVRRERHPTDGRKLIVTASEESARRAQERVAPLIAGVEAVVADLDEAERATVQAFLDRLLAVYDAATD</sequence>
<gene>
    <name evidence="2" type="ORF">C1I64_17800</name>
</gene>
<evidence type="ECO:0000259" key="1">
    <source>
        <dbReference type="PROSITE" id="PS50995"/>
    </source>
</evidence>
<dbReference type="InterPro" id="IPR039422">
    <property type="entry name" value="MarR/SlyA-like"/>
</dbReference>
<dbReference type="GO" id="GO:0006950">
    <property type="term" value="P:response to stress"/>
    <property type="evidence" value="ECO:0007669"/>
    <property type="project" value="TreeGrafter"/>
</dbReference>
<dbReference type="InterPro" id="IPR036388">
    <property type="entry name" value="WH-like_DNA-bd_sf"/>
</dbReference>
<protein>
    <submittedName>
        <fullName evidence="2">MarR family transcriptional regulator</fullName>
    </submittedName>
</protein>
<evidence type="ECO:0000313" key="3">
    <source>
        <dbReference type="Proteomes" id="UP000285317"/>
    </source>
</evidence>
<dbReference type="PANTHER" id="PTHR33164:SF43">
    <property type="entry name" value="HTH-TYPE TRANSCRIPTIONAL REPRESSOR YETL"/>
    <property type="match status" value="1"/>
</dbReference>
<dbReference type="RefSeq" id="WP_127888134.1">
    <property type="nucleotide sequence ID" value="NZ_CP028137.1"/>
</dbReference>
<dbReference type="KEGG" id="rfs:C1I64_17800"/>
<dbReference type="PANTHER" id="PTHR33164">
    <property type="entry name" value="TRANSCRIPTIONAL REGULATOR, MARR FAMILY"/>
    <property type="match status" value="1"/>
</dbReference>
<dbReference type="SUPFAM" id="SSF46785">
    <property type="entry name" value="Winged helix' DNA-binding domain"/>
    <property type="match status" value="1"/>
</dbReference>
<dbReference type="InterPro" id="IPR000835">
    <property type="entry name" value="HTH_MarR-typ"/>
</dbReference>
<dbReference type="Proteomes" id="UP000285317">
    <property type="component" value="Chromosome"/>
</dbReference>
<evidence type="ECO:0000313" key="2">
    <source>
        <dbReference type="EMBL" id="AZZ53708.1"/>
    </source>
</evidence>
<dbReference type="AlphaFoldDB" id="A0A3Q9V0T4"/>
<feature type="domain" description="HTH marR-type" evidence="1">
    <location>
        <begin position="1"/>
        <end position="139"/>
    </location>
</feature>
<accession>A0A3Q9V0T4</accession>
<dbReference type="SMART" id="SM00347">
    <property type="entry name" value="HTH_MARR"/>
    <property type="match status" value="1"/>
</dbReference>
<dbReference type="InterPro" id="IPR036390">
    <property type="entry name" value="WH_DNA-bd_sf"/>
</dbReference>
<dbReference type="GO" id="GO:0003700">
    <property type="term" value="F:DNA-binding transcription factor activity"/>
    <property type="evidence" value="ECO:0007669"/>
    <property type="project" value="InterPro"/>
</dbReference>
<organism evidence="2 3">
    <name type="scientific">Rathayibacter festucae DSM 15932</name>
    <dbReference type="NCBI Taxonomy" id="1328866"/>
    <lineage>
        <taxon>Bacteria</taxon>
        <taxon>Bacillati</taxon>
        <taxon>Actinomycetota</taxon>
        <taxon>Actinomycetes</taxon>
        <taxon>Micrococcales</taxon>
        <taxon>Microbacteriaceae</taxon>
        <taxon>Rathayibacter</taxon>
    </lineage>
</organism>
<name>A0A3Q9V0T4_9MICO</name>